<name>A0A2A2D6S4_9ACTN</name>
<protein>
    <submittedName>
        <fullName evidence="2">Uncharacterized protein</fullName>
    </submittedName>
</protein>
<evidence type="ECO:0000313" key="3">
    <source>
        <dbReference type="Proteomes" id="UP000218944"/>
    </source>
</evidence>
<keyword evidence="3" id="KW-1185">Reference proteome</keyword>
<dbReference type="Proteomes" id="UP000218944">
    <property type="component" value="Unassembled WGS sequence"/>
</dbReference>
<dbReference type="EMBL" id="NSJV01000405">
    <property type="protein sequence ID" value="PAU47022.1"/>
    <property type="molecule type" value="Genomic_DNA"/>
</dbReference>
<gene>
    <name evidence="2" type="ORF">CK936_20650</name>
</gene>
<feature type="compositionally biased region" description="Low complexity" evidence="1">
    <location>
        <begin position="111"/>
        <end position="122"/>
    </location>
</feature>
<evidence type="ECO:0000313" key="2">
    <source>
        <dbReference type="EMBL" id="PAU47022.1"/>
    </source>
</evidence>
<accession>A0A2A2D6S4</accession>
<evidence type="ECO:0000256" key="1">
    <source>
        <dbReference type="SAM" id="MobiDB-lite"/>
    </source>
</evidence>
<organism evidence="2 3">
    <name type="scientific">Streptomyces albireticuli</name>
    <dbReference type="NCBI Taxonomy" id="1940"/>
    <lineage>
        <taxon>Bacteria</taxon>
        <taxon>Bacillati</taxon>
        <taxon>Actinomycetota</taxon>
        <taxon>Actinomycetes</taxon>
        <taxon>Kitasatosporales</taxon>
        <taxon>Streptomycetaceae</taxon>
        <taxon>Streptomyces</taxon>
    </lineage>
</organism>
<sequence>MNPESRVRPSTTAAVLPEDSRIPRSHPQSGATAEYDRYFHILRTPPDLCAWTRSCLGLQEAVLADLAHAPSLDDGQRADILTGLLYTSSATLASWLRTTPGPAPEHHEPFAGARPGPGRSGADQGDQSGVEQGDQPGAEQGDALRRWKLGHQLFHVLLATMNTVLDETLTAAQDNQGPSLVQGMERLRVLYDAATAAMTYASDVPTAAYQDEIRPSMRPPFVGPGFSGVFNREHRAMTIGMRRLRRAVKDLPPETGPVDEIRHAALSLDAAQSRNHSGHVKICERCVPSGTSLLRHHLAQSSPREEPLCDS</sequence>
<reference evidence="2 3" key="1">
    <citation type="submission" date="2017-08" db="EMBL/GenBank/DDBJ databases">
        <title>Genome sequence of Streptomyces albireticuli NRRL B-1670.</title>
        <authorList>
            <person name="Graham D.E."/>
            <person name="Mahan K.M."/>
            <person name="Klingeman D.M."/>
            <person name="Hettich R.L."/>
            <person name="Parry R.J."/>
            <person name="Spain J.C."/>
        </authorList>
    </citation>
    <scope>NUCLEOTIDE SEQUENCE [LARGE SCALE GENOMIC DNA]</scope>
    <source>
        <strain evidence="2 3">NRRL B-1670</strain>
    </source>
</reference>
<dbReference type="RefSeq" id="WP_095582441.1">
    <property type="nucleotide sequence ID" value="NZ_JAJQQS010000018.1"/>
</dbReference>
<feature type="region of interest" description="Disordered" evidence="1">
    <location>
        <begin position="1"/>
        <end position="30"/>
    </location>
</feature>
<feature type="region of interest" description="Disordered" evidence="1">
    <location>
        <begin position="96"/>
        <end position="138"/>
    </location>
</feature>
<dbReference type="AlphaFoldDB" id="A0A2A2D6S4"/>
<proteinExistence type="predicted"/>
<comment type="caution">
    <text evidence="2">The sequence shown here is derived from an EMBL/GenBank/DDBJ whole genome shotgun (WGS) entry which is preliminary data.</text>
</comment>